<evidence type="ECO:0000256" key="10">
    <source>
        <dbReference type="ARBA" id="ARBA00049512"/>
    </source>
</evidence>
<organism evidence="12 13">
    <name type="scientific">Smittium megazygosporum</name>
    <dbReference type="NCBI Taxonomy" id="133381"/>
    <lineage>
        <taxon>Eukaryota</taxon>
        <taxon>Fungi</taxon>
        <taxon>Fungi incertae sedis</taxon>
        <taxon>Zoopagomycota</taxon>
        <taxon>Kickxellomycotina</taxon>
        <taxon>Harpellomycetes</taxon>
        <taxon>Harpellales</taxon>
        <taxon>Legeriomycetaceae</taxon>
        <taxon>Smittium</taxon>
    </lineage>
</organism>
<dbReference type="GO" id="GO:0042773">
    <property type="term" value="P:ATP synthesis coupled electron transport"/>
    <property type="evidence" value="ECO:0007669"/>
    <property type="project" value="TreeGrafter"/>
</dbReference>
<proteinExistence type="inferred from homology"/>
<dbReference type="EMBL" id="MBFS01001128">
    <property type="protein sequence ID" value="PVV01396.1"/>
    <property type="molecule type" value="Genomic_DNA"/>
</dbReference>
<keyword evidence="7" id="KW-0186">Copper</keyword>
<keyword evidence="8" id="KW-0472">Membrane</keyword>
<comment type="subcellular location">
    <subcellularLocation>
        <location evidence="2">Membrane</location>
    </subcellularLocation>
</comment>
<sequence>MVPTEDLNIGEYRLLEVDNRVVLPIHTHIRFIVTSSDVLHSFAVPSLALKIDAIPGRLNAISTYIEREGVFYGQCSELCGVYHFGMPIVIEAVSIEKYLE</sequence>
<evidence type="ECO:0000256" key="9">
    <source>
        <dbReference type="ARBA" id="ARBA00031389"/>
    </source>
</evidence>
<keyword evidence="6" id="KW-0249">Electron transport</keyword>
<protein>
    <recommendedName>
        <fullName evidence="9">Cytochrome c oxidase polypeptide II</fullName>
    </recommendedName>
</protein>
<dbReference type="Proteomes" id="UP000245609">
    <property type="component" value="Unassembled WGS sequence"/>
</dbReference>
<evidence type="ECO:0000256" key="7">
    <source>
        <dbReference type="ARBA" id="ARBA00023008"/>
    </source>
</evidence>
<reference evidence="12 13" key="1">
    <citation type="journal article" date="2018" name="MBio">
        <title>Comparative Genomics Reveals the Core Gene Toolbox for the Fungus-Insect Symbiosis.</title>
        <authorList>
            <person name="Wang Y."/>
            <person name="Stata M."/>
            <person name="Wang W."/>
            <person name="Stajich J.E."/>
            <person name="White M.M."/>
            <person name="Moncalvo J.M."/>
        </authorList>
    </citation>
    <scope>NUCLEOTIDE SEQUENCE [LARGE SCALE GENOMIC DNA]</scope>
    <source>
        <strain evidence="12 13">SC-DP-2</strain>
    </source>
</reference>
<dbReference type="GO" id="GO:0004129">
    <property type="term" value="F:cytochrome-c oxidase activity"/>
    <property type="evidence" value="ECO:0007669"/>
    <property type="project" value="UniProtKB-EC"/>
</dbReference>
<keyword evidence="4" id="KW-0813">Transport</keyword>
<dbReference type="PROSITE" id="PS00078">
    <property type="entry name" value="COX2"/>
    <property type="match status" value="1"/>
</dbReference>
<gene>
    <name evidence="12" type="ORF">BB560_004185</name>
</gene>
<dbReference type="InterPro" id="IPR008972">
    <property type="entry name" value="Cupredoxin"/>
</dbReference>
<dbReference type="GO" id="GO:0016020">
    <property type="term" value="C:membrane"/>
    <property type="evidence" value="ECO:0007669"/>
    <property type="project" value="UniProtKB-SubCell"/>
</dbReference>
<feature type="domain" description="Cytochrome oxidase subunit II copper A binding" evidence="11">
    <location>
        <begin position="1"/>
        <end position="100"/>
    </location>
</feature>
<keyword evidence="13" id="KW-1185">Reference proteome</keyword>
<accession>A0A2T9Z9X3</accession>
<evidence type="ECO:0000256" key="3">
    <source>
        <dbReference type="ARBA" id="ARBA00007866"/>
    </source>
</evidence>
<dbReference type="PROSITE" id="PS50857">
    <property type="entry name" value="COX2_CUA"/>
    <property type="match status" value="1"/>
</dbReference>
<evidence type="ECO:0000313" key="12">
    <source>
        <dbReference type="EMBL" id="PVV01396.1"/>
    </source>
</evidence>
<evidence type="ECO:0000256" key="1">
    <source>
        <dbReference type="ARBA" id="ARBA00001935"/>
    </source>
</evidence>
<comment type="cofactor">
    <cofactor evidence="1">
        <name>Cu cation</name>
        <dbReference type="ChEBI" id="CHEBI:23378"/>
    </cofactor>
</comment>
<dbReference type="InterPro" id="IPR002429">
    <property type="entry name" value="CcO_II-like_C"/>
</dbReference>
<dbReference type="STRING" id="133381.A0A2T9Z9X3"/>
<dbReference type="PANTHER" id="PTHR22888:SF9">
    <property type="entry name" value="CYTOCHROME C OXIDASE SUBUNIT 2"/>
    <property type="match status" value="1"/>
</dbReference>
<evidence type="ECO:0000256" key="5">
    <source>
        <dbReference type="ARBA" id="ARBA00022723"/>
    </source>
</evidence>
<comment type="catalytic activity">
    <reaction evidence="10">
        <text>4 Fe(II)-[cytochrome c] + O2 + 8 H(+)(in) = 4 Fe(III)-[cytochrome c] + 2 H2O + 4 H(+)(out)</text>
        <dbReference type="Rhea" id="RHEA:11436"/>
        <dbReference type="Rhea" id="RHEA-COMP:10350"/>
        <dbReference type="Rhea" id="RHEA-COMP:14399"/>
        <dbReference type="ChEBI" id="CHEBI:15377"/>
        <dbReference type="ChEBI" id="CHEBI:15378"/>
        <dbReference type="ChEBI" id="CHEBI:15379"/>
        <dbReference type="ChEBI" id="CHEBI:29033"/>
        <dbReference type="ChEBI" id="CHEBI:29034"/>
        <dbReference type="EC" id="7.1.1.9"/>
    </reaction>
    <physiologicalReaction direction="left-to-right" evidence="10">
        <dbReference type="Rhea" id="RHEA:11437"/>
    </physiologicalReaction>
</comment>
<dbReference type="AlphaFoldDB" id="A0A2T9Z9X3"/>
<dbReference type="GO" id="GO:0005507">
    <property type="term" value="F:copper ion binding"/>
    <property type="evidence" value="ECO:0007669"/>
    <property type="project" value="InterPro"/>
</dbReference>
<dbReference type="InterPro" id="IPR045187">
    <property type="entry name" value="CcO_II"/>
</dbReference>
<evidence type="ECO:0000256" key="4">
    <source>
        <dbReference type="ARBA" id="ARBA00022448"/>
    </source>
</evidence>
<evidence type="ECO:0000313" key="13">
    <source>
        <dbReference type="Proteomes" id="UP000245609"/>
    </source>
</evidence>
<dbReference type="Pfam" id="PF00116">
    <property type="entry name" value="COX2"/>
    <property type="match status" value="1"/>
</dbReference>
<evidence type="ECO:0000256" key="6">
    <source>
        <dbReference type="ARBA" id="ARBA00022982"/>
    </source>
</evidence>
<dbReference type="Gene3D" id="2.60.40.420">
    <property type="entry name" value="Cupredoxins - blue copper proteins"/>
    <property type="match status" value="1"/>
</dbReference>
<dbReference type="OrthoDB" id="539285at2759"/>
<name>A0A2T9Z9X3_9FUNG</name>
<evidence type="ECO:0000256" key="2">
    <source>
        <dbReference type="ARBA" id="ARBA00004370"/>
    </source>
</evidence>
<comment type="similarity">
    <text evidence="3">Belongs to the cytochrome c oxidase subunit 2 family.</text>
</comment>
<dbReference type="PRINTS" id="PR01166">
    <property type="entry name" value="CYCOXIDASEII"/>
</dbReference>
<dbReference type="SUPFAM" id="SSF49503">
    <property type="entry name" value="Cupredoxins"/>
    <property type="match status" value="1"/>
</dbReference>
<comment type="caution">
    <text evidence="12">The sequence shown here is derived from an EMBL/GenBank/DDBJ whole genome shotgun (WGS) entry which is preliminary data.</text>
</comment>
<dbReference type="PANTHER" id="PTHR22888">
    <property type="entry name" value="CYTOCHROME C OXIDASE, SUBUNIT II"/>
    <property type="match status" value="1"/>
</dbReference>
<evidence type="ECO:0000259" key="11">
    <source>
        <dbReference type="PROSITE" id="PS50857"/>
    </source>
</evidence>
<evidence type="ECO:0000256" key="8">
    <source>
        <dbReference type="ARBA" id="ARBA00023136"/>
    </source>
</evidence>
<dbReference type="InterPro" id="IPR001505">
    <property type="entry name" value="Copper_CuA"/>
</dbReference>
<keyword evidence="5" id="KW-0479">Metal-binding</keyword>